<keyword evidence="1" id="KW-0677">Repeat</keyword>
<keyword evidence="4" id="KW-0812">Transmembrane</keyword>
<feature type="compositionally biased region" description="Basic and acidic residues" evidence="3">
    <location>
        <begin position="194"/>
        <end position="211"/>
    </location>
</feature>
<dbReference type="Gene3D" id="1.25.40.10">
    <property type="entry name" value="Tetratricopeptide repeat domain"/>
    <property type="match status" value="1"/>
</dbReference>
<evidence type="ECO:0000313" key="5">
    <source>
        <dbReference type="EMBL" id="CAE8684813.1"/>
    </source>
</evidence>
<dbReference type="InterPro" id="IPR002885">
    <property type="entry name" value="PPR_rpt"/>
</dbReference>
<evidence type="ECO:0008006" key="7">
    <source>
        <dbReference type="Google" id="ProtNLM"/>
    </source>
</evidence>
<feature type="transmembrane region" description="Helical" evidence="4">
    <location>
        <begin position="154"/>
        <end position="173"/>
    </location>
</feature>
<dbReference type="PANTHER" id="PTHR47447:SF17">
    <property type="entry name" value="OS12G0638900 PROTEIN"/>
    <property type="match status" value="1"/>
</dbReference>
<feature type="compositionally biased region" description="Low complexity" evidence="3">
    <location>
        <begin position="232"/>
        <end position="247"/>
    </location>
</feature>
<dbReference type="PANTHER" id="PTHR47447">
    <property type="entry name" value="OS03G0856100 PROTEIN"/>
    <property type="match status" value="1"/>
</dbReference>
<feature type="compositionally biased region" description="Polar residues" evidence="3">
    <location>
        <begin position="248"/>
        <end position="259"/>
    </location>
</feature>
<name>A0A813JQZ2_POLGL</name>
<keyword evidence="4" id="KW-0472">Membrane</keyword>
<dbReference type="PROSITE" id="PS51375">
    <property type="entry name" value="PPR"/>
    <property type="match status" value="1"/>
</dbReference>
<dbReference type="AlphaFoldDB" id="A0A813JQZ2"/>
<reference evidence="5" key="1">
    <citation type="submission" date="2021-02" db="EMBL/GenBank/DDBJ databases">
        <authorList>
            <person name="Dougan E. K."/>
            <person name="Rhodes N."/>
            <person name="Thang M."/>
            <person name="Chan C."/>
        </authorList>
    </citation>
    <scope>NUCLEOTIDE SEQUENCE</scope>
</reference>
<dbReference type="Proteomes" id="UP000626109">
    <property type="component" value="Unassembled WGS sequence"/>
</dbReference>
<protein>
    <recommendedName>
        <fullName evidence="7">Pentatricopeptide repeat-containing protein</fullName>
    </recommendedName>
</protein>
<dbReference type="InterPro" id="IPR011990">
    <property type="entry name" value="TPR-like_helical_dom_sf"/>
</dbReference>
<keyword evidence="4" id="KW-1133">Transmembrane helix</keyword>
<evidence type="ECO:0000313" key="6">
    <source>
        <dbReference type="Proteomes" id="UP000626109"/>
    </source>
</evidence>
<organism evidence="5 6">
    <name type="scientific">Polarella glacialis</name>
    <name type="common">Dinoflagellate</name>
    <dbReference type="NCBI Taxonomy" id="89957"/>
    <lineage>
        <taxon>Eukaryota</taxon>
        <taxon>Sar</taxon>
        <taxon>Alveolata</taxon>
        <taxon>Dinophyceae</taxon>
        <taxon>Suessiales</taxon>
        <taxon>Suessiaceae</taxon>
        <taxon>Polarella</taxon>
    </lineage>
</organism>
<dbReference type="EMBL" id="CAJNNW010026367">
    <property type="protein sequence ID" value="CAE8684813.1"/>
    <property type="molecule type" value="Genomic_DNA"/>
</dbReference>
<feature type="region of interest" description="Disordered" evidence="3">
    <location>
        <begin position="229"/>
        <end position="259"/>
    </location>
</feature>
<sequence>MAHSDGLEPNLVTCSAVVAACAKGLKWGYAVATLKEMLERRGIRPNAIAFNAAISACGGRSGGWVQALQLFGEMPRLGLARTEISYNSAISACEYRQHWERSLLILRELLSVPRAARCGADVVSFNSALSCCKKVRVQPIQQAIHKQSRWNKKLLFVVFFPSIFLVVSILFTVDWLNPEGGTVGVGLATARRSAAAERQRQGPSGKWRDSNEGGTVGVWPNRVIQITDHSKQQQQNNNNTTSKSQQTVIWNTLRPQRTK</sequence>
<evidence type="ECO:0000256" key="1">
    <source>
        <dbReference type="ARBA" id="ARBA00022737"/>
    </source>
</evidence>
<dbReference type="NCBIfam" id="TIGR00756">
    <property type="entry name" value="PPR"/>
    <property type="match status" value="1"/>
</dbReference>
<gene>
    <name evidence="5" type="ORF">PGLA2088_LOCUS24137</name>
</gene>
<evidence type="ECO:0000256" key="3">
    <source>
        <dbReference type="SAM" id="MobiDB-lite"/>
    </source>
</evidence>
<feature type="region of interest" description="Disordered" evidence="3">
    <location>
        <begin position="194"/>
        <end position="217"/>
    </location>
</feature>
<evidence type="ECO:0000256" key="4">
    <source>
        <dbReference type="SAM" id="Phobius"/>
    </source>
</evidence>
<proteinExistence type="predicted"/>
<comment type="caution">
    <text evidence="5">The sequence shown here is derived from an EMBL/GenBank/DDBJ whole genome shotgun (WGS) entry which is preliminary data.</text>
</comment>
<dbReference type="Pfam" id="PF13812">
    <property type="entry name" value="PPR_3"/>
    <property type="match status" value="1"/>
</dbReference>
<accession>A0A813JQZ2</accession>
<feature type="repeat" description="PPR" evidence="2">
    <location>
        <begin position="46"/>
        <end position="81"/>
    </location>
</feature>
<evidence type="ECO:0000256" key="2">
    <source>
        <dbReference type="PROSITE-ProRule" id="PRU00708"/>
    </source>
</evidence>